<dbReference type="Proteomes" id="UP001204142">
    <property type="component" value="Unassembled WGS sequence"/>
</dbReference>
<dbReference type="Gene3D" id="1.25.40.10">
    <property type="entry name" value="Tetratricopeptide repeat domain"/>
    <property type="match status" value="1"/>
</dbReference>
<keyword evidence="4" id="KW-1185">Reference proteome</keyword>
<evidence type="ECO:0000259" key="2">
    <source>
        <dbReference type="PROSITE" id="PS50110"/>
    </source>
</evidence>
<dbReference type="InterPro" id="IPR011006">
    <property type="entry name" value="CheY-like_superfamily"/>
</dbReference>
<dbReference type="Gene3D" id="3.40.50.2300">
    <property type="match status" value="1"/>
</dbReference>
<dbReference type="SUPFAM" id="SSF48452">
    <property type="entry name" value="TPR-like"/>
    <property type="match status" value="1"/>
</dbReference>
<sequence length="472" mass="53339">MNSNDNKEDVSFLESLPRIDKFTGIRESEPLPRNNAFKDSLPLQGTTVLILDRSAPSTKHLKDELAQMGSTQFDVVNNPNDFFRYVLERNYDFVFCDYNIDERRNGAVVMEELRTKQAAHFGSSIIVVSGDRSSSALVGMMEFEPEAFLIKPFSAEELSKRVIRIHARRMVLKAALKAKHYKQYDAALVLCDEVLRDFPQYDKDVFRLKVEVLLQAKRHDEAEALLKNHTSLQAPGWIDLTLARLSRIKGDKGEAESWLRKAITYAPHFIQAHDELADLLIESSRVEEALSVLEGLSAVVAPSIKRLRCLSELADLQGYDDKKRNYLNRLIDRTVGTTLVSANDFYRLAQAQIDNQRPDEAYKVLGRMRSVIDAAEAEMAENLLIVYGHYLNNDVERARADLEVVVKKQISKGIQLCTEGRITLMTLCARLGLLKKAESLRQQLLKTTASTATVLRIHRAMQTPAAPAKAAY</sequence>
<dbReference type="Pfam" id="PF00072">
    <property type="entry name" value="Response_reg"/>
    <property type="match status" value="1"/>
</dbReference>
<evidence type="ECO:0000313" key="4">
    <source>
        <dbReference type="Proteomes" id="UP001204142"/>
    </source>
</evidence>
<comment type="caution">
    <text evidence="3">The sequence shown here is derived from an EMBL/GenBank/DDBJ whole genome shotgun (WGS) entry which is preliminary data.</text>
</comment>
<dbReference type="Pfam" id="PF14559">
    <property type="entry name" value="TPR_19"/>
    <property type="match status" value="1"/>
</dbReference>
<proteinExistence type="predicted"/>
<name>A0ABT1WJ21_9BURK</name>
<organism evidence="3 4">
    <name type="scientific">Limnobacter humi</name>
    <dbReference type="NCBI Taxonomy" id="1778671"/>
    <lineage>
        <taxon>Bacteria</taxon>
        <taxon>Pseudomonadati</taxon>
        <taxon>Pseudomonadota</taxon>
        <taxon>Betaproteobacteria</taxon>
        <taxon>Burkholderiales</taxon>
        <taxon>Burkholderiaceae</taxon>
        <taxon>Limnobacter</taxon>
    </lineage>
</organism>
<dbReference type="PROSITE" id="PS50110">
    <property type="entry name" value="RESPONSE_REGULATORY"/>
    <property type="match status" value="1"/>
</dbReference>
<dbReference type="InterPro" id="IPR001789">
    <property type="entry name" value="Sig_transdc_resp-reg_receiver"/>
</dbReference>
<dbReference type="EMBL" id="JANIGO010000005">
    <property type="protein sequence ID" value="MCQ8897528.1"/>
    <property type="molecule type" value="Genomic_DNA"/>
</dbReference>
<gene>
    <name evidence="3" type="ORF">NQT62_13890</name>
</gene>
<dbReference type="SMART" id="SM00448">
    <property type="entry name" value="REC"/>
    <property type="match status" value="1"/>
</dbReference>
<evidence type="ECO:0000313" key="3">
    <source>
        <dbReference type="EMBL" id="MCQ8897528.1"/>
    </source>
</evidence>
<feature type="modified residue" description="4-aspartylphosphate" evidence="1">
    <location>
        <position position="97"/>
    </location>
</feature>
<reference evidence="3 4" key="1">
    <citation type="submission" date="2022-07" db="EMBL/GenBank/DDBJ databases">
        <authorList>
            <person name="Xamxidin M."/>
            <person name="Wu M."/>
        </authorList>
    </citation>
    <scope>NUCLEOTIDE SEQUENCE [LARGE SCALE GENOMIC DNA]</scope>
    <source>
        <strain evidence="3 4">NBRC 111650</strain>
    </source>
</reference>
<accession>A0ABT1WJ21</accession>
<evidence type="ECO:0000256" key="1">
    <source>
        <dbReference type="PROSITE-ProRule" id="PRU00169"/>
    </source>
</evidence>
<dbReference type="InterPro" id="IPR011990">
    <property type="entry name" value="TPR-like_helical_dom_sf"/>
</dbReference>
<dbReference type="SUPFAM" id="SSF52172">
    <property type="entry name" value="CheY-like"/>
    <property type="match status" value="1"/>
</dbReference>
<protein>
    <submittedName>
        <fullName evidence="3">Response regulator</fullName>
    </submittedName>
</protein>
<keyword evidence="1" id="KW-0597">Phosphoprotein</keyword>
<feature type="domain" description="Response regulatory" evidence="2">
    <location>
        <begin position="47"/>
        <end position="166"/>
    </location>
</feature>
<dbReference type="RefSeq" id="WP_256765333.1">
    <property type="nucleotide sequence ID" value="NZ_JANIGO010000005.1"/>
</dbReference>